<dbReference type="SUPFAM" id="SSF47413">
    <property type="entry name" value="lambda repressor-like DNA-binding domains"/>
    <property type="match status" value="1"/>
</dbReference>
<name>A0A074KTN2_9BACT</name>
<evidence type="ECO:0000259" key="1">
    <source>
        <dbReference type="PROSITE" id="PS50943"/>
    </source>
</evidence>
<dbReference type="EMBL" id="JMIH01000026">
    <property type="protein sequence ID" value="KEO72264.1"/>
    <property type="molecule type" value="Genomic_DNA"/>
</dbReference>
<keyword evidence="3" id="KW-1185">Reference proteome</keyword>
<dbReference type="GO" id="GO:0003677">
    <property type="term" value="F:DNA binding"/>
    <property type="evidence" value="ECO:0007669"/>
    <property type="project" value="InterPro"/>
</dbReference>
<accession>A0A074KTN2</accession>
<dbReference type="SMART" id="SM00530">
    <property type="entry name" value="HTH_XRE"/>
    <property type="match status" value="1"/>
</dbReference>
<organism evidence="2 3">
    <name type="scientific">Anditalea andensis</name>
    <dbReference type="NCBI Taxonomy" id="1048983"/>
    <lineage>
        <taxon>Bacteria</taxon>
        <taxon>Pseudomonadati</taxon>
        <taxon>Bacteroidota</taxon>
        <taxon>Cytophagia</taxon>
        <taxon>Cytophagales</taxon>
        <taxon>Cytophagaceae</taxon>
        <taxon>Anditalea</taxon>
    </lineage>
</organism>
<gene>
    <name evidence="2" type="ORF">EL17_18875</name>
</gene>
<dbReference type="eggNOG" id="COG1396">
    <property type="taxonomic scope" value="Bacteria"/>
</dbReference>
<dbReference type="OrthoDB" id="678057at2"/>
<proteinExistence type="predicted"/>
<sequence length="79" mass="9211">MNSEKKEIILIKFGERLKELKDQSGLSYRKLAQKCDLDHADIKNFEKGKDLHLLTIIELSKAYGVKPEDLLKFDMPEDF</sequence>
<dbReference type="InterPro" id="IPR001387">
    <property type="entry name" value="Cro/C1-type_HTH"/>
</dbReference>
<dbReference type="Proteomes" id="UP000027821">
    <property type="component" value="Unassembled WGS sequence"/>
</dbReference>
<reference evidence="2 3" key="1">
    <citation type="submission" date="2014-04" db="EMBL/GenBank/DDBJ databases">
        <title>Characterization and application of a salt tolerant electro-active bacterium.</title>
        <authorList>
            <person name="Yang L."/>
            <person name="Wei S."/>
            <person name="Tay Q.X.M."/>
        </authorList>
    </citation>
    <scope>NUCLEOTIDE SEQUENCE [LARGE SCALE GENOMIC DNA]</scope>
    <source>
        <strain evidence="2 3">LY1</strain>
    </source>
</reference>
<dbReference type="Pfam" id="PF13560">
    <property type="entry name" value="HTH_31"/>
    <property type="match status" value="1"/>
</dbReference>
<feature type="domain" description="HTH cro/C1-type" evidence="1">
    <location>
        <begin position="17"/>
        <end position="70"/>
    </location>
</feature>
<dbReference type="RefSeq" id="WP_035078004.1">
    <property type="nucleotide sequence ID" value="NZ_JMIH01000026.1"/>
</dbReference>
<evidence type="ECO:0000313" key="2">
    <source>
        <dbReference type="EMBL" id="KEO72264.1"/>
    </source>
</evidence>
<dbReference type="STRING" id="1048983.EL17_18875"/>
<dbReference type="AlphaFoldDB" id="A0A074KTN2"/>
<dbReference type="PROSITE" id="PS50943">
    <property type="entry name" value="HTH_CROC1"/>
    <property type="match status" value="1"/>
</dbReference>
<dbReference type="Gene3D" id="1.10.260.40">
    <property type="entry name" value="lambda repressor-like DNA-binding domains"/>
    <property type="match status" value="1"/>
</dbReference>
<comment type="caution">
    <text evidence="2">The sequence shown here is derived from an EMBL/GenBank/DDBJ whole genome shotgun (WGS) entry which is preliminary data.</text>
</comment>
<protein>
    <recommendedName>
        <fullName evidence="1">HTH cro/C1-type domain-containing protein</fullName>
    </recommendedName>
</protein>
<dbReference type="InterPro" id="IPR010982">
    <property type="entry name" value="Lambda_DNA-bd_dom_sf"/>
</dbReference>
<evidence type="ECO:0000313" key="3">
    <source>
        <dbReference type="Proteomes" id="UP000027821"/>
    </source>
</evidence>
<dbReference type="CDD" id="cd00093">
    <property type="entry name" value="HTH_XRE"/>
    <property type="match status" value="1"/>
</dbReference>